<protein>
    <submittedName>
        <fullName evidence="1">Uncharacterized protein</fullName>
    </submittedName>
</protein>
<dbReference type="AlphaFoldDB" id="A0A3D9HGM6"/>
<dbReference type="OrthoDB" id="7626403at2"/>
<dbReference type="EMBL" id="QRDW01000007">
    <property type="protein sequence ID" value="RED48623.1"/>
    <property type="molecule type" value="Genomic_DNA"/>
</dbReference>
<accession>A0A3D9HGM6</accession>
<reference evidence="1 2" key="1">
    <citation type="submission" date="2018-07" db="EMBL/GenBank/DDBJ databases">
        <title>Genomic Encyclopedia of Type Strains, Phase III (KMG-III): the genomes of soil and plant-associated and newly described type strains.</title>
        <authorList>
            <person name="Whitman W."/>
        </authorList>
    </citation>
    <scope>NUCLEOTIDE SEQUENCE [LARGE SCALE GENOMIC DNA]</scope>
    <source>
        <strain evidence="1 2">CECT 8488</strain>
    </source>
</reference>
<dbReference type="RefSeq" id="WP_115937567.1">
    <property type="nucleotide sequence ID" value="NZ_QRDW01000007.1"/>
</dbReference>
<gene>
    <name evidence="1" type="ORF">DFP90_107127</name>
</gene>
<organism evidence="1 2">
    <name type="scientific">Aestuariispira insulae</name>
    <dbReference type="NCBI Taxonomy" id="1461337"/>
    <lineage>
        <taxon>Bacteria</taxon>
        <taxon>Pseudomonadati</taxon>
        <taxon>Pseudomonadota</taxon>
        <taxon>Alphaproteobacteria</taxon>
        <taxon>Rhodospirillales</taxon>
        <taxon>Kiloniellaceae</taxon>
        <taxon>Aestuariispira</taxon>
    </lineage>
</organism>
<sequence length="234" mass="26377">MTADRSERLSKARDYPYAFPRQSFIYHDSEIRPFNQVATEGRIPVLAIGSNQSPVRLTQKYGHLRNQQIPVQRAELDDFDIFYCAHITSYGAVGAMLQHCPGARVDLAVNWLNEEQLEIMHATEGNYAFCRLENLALALDGQGTLDQAYVYVGTAGHMILQDQPVAMAAVSCRNRRHPASSTAALLSRIHKMHDLELDEDAFILQLVEDPDFRRFVSSRLARGSVPFAYPHDTV</sequence>
<keyword evidence="2" id="KW-1185">Reference proteome</keyword>
<dbReference type="Proteomes" id="UP000256845">
    <property type="component" value="Unassembled WGS sequence"/>
</dbReference>
<evidence type="ECO:0000313" key="1">
    <source>
        <dbReference type="EMBL" id="RED48623.1"/>
    </source>
</evidence>
<evidence type="ECO:0000313" key="2">
    <source>
        <dbReference type="Proteomes" id="UP000256845"/>
    </source>
</evidence>
<proteinExistence type="predicted"/>
<name>A0A3D9HGM6_9PROT</name>
<comment type="caution">
    <text evidence="1">The sequence shown here is derived from an EMBL/GenBank/DDBJ whole genome shotgun (WGS) entry which is preliminary data.</text>
</comment>